<evidence type="ECO:0000313" key="1">
    <source>
        <dbReference type="EMBL" id="CAB4129606.1"/>
    </source>
</evidence>
<sequence>MFDNDGDYKMQKLPISTLYRWFLYDISGEDAKKSFTLFELSPVSEEGDEKELEDSEIRLTEVTPLLPLVKMYADMSAKYTFDIQKEELLKAKGVTPSMVESSSKTLKEFYSSMVFNGLLGMLAAAVELELIELNGTFTGIKETDDE</sequence>
<protein>
    <submittedName>
        <fullName evidence="1">Uncharacterized protein</fullName>
    </submittedName>
</protein>
<dbReference type="EMBL" id="LR796236">
    <property type="protein sequence ID" value="CAB4129606.1"/>
    <property type="molecule type" value="Genomic_DNA"/>
</dbReference>
<name>A0A6J5L8N0_9CAUD</name>
<reference evidence="1" key="1">
    <citation type="submission" date="2020-04" db="EMBL/GenBank/DDBJ databases">
        <authorList>
            <person name="Chiriac C."/>
            <person name="Salcher M."/>
            <person name="Ghai R."/>
            <person name="Kavagutti S V."/>
        </authorList>
    </citation>
    <scope>NUCLEOTIDE SEQUENCE</scope>
</reference>
<organism evidence="1">
    <name type="scientific">uncultured Caudovirales phage</name>
    <dbReference type="NCBI Taxonomy" id="2100421"/>
    <lineage>
        <taxon>Viruses</taxon>
        <taxon>Duplodnaviria</taxon>
        <taxon>Heunggongvirae</taxon>
        <taxon>Uroviricota</taxon>
        <taxon>Caudoviricetes</taxon>
        <taxon>Peduoviridae</taxon>
        <taxon>Maltschvirus</taxon>
        <taxon>Maltschvirus maltsch</taxon>
    </lineage>
</organism>
<accession>A0A6J5L8N0</accession>
<proteinExistence type="predicted"/>
<gene>
    <name evidence="1" type="ORF">UFOVP115_60</name>
</gene>